<evidence type="ECO:0000256" key="1">
    <source>
        <dbReference type="SAM" id="Coils"/>
    </source>
</evidence>
<name>A0A431V292_9GAMM</name>
<organism evidence="3 4">
    <name type="scientific">Halomonas nitroreducens</name>
    <dbReference type="NCBI Taxonomy" id="447425"/>
    <lineage>
        <taxon>Bacteria</taxon>
        <taxon>Pseudomonadati</taxon>
        <taxon>Pseudomonadota</taxon>
        <taxon>Gammaproteobacteria</taxon>
        <taxon>Oceanospirillales</taxon>
        <taxon>Halomonadaceae</taxon>
        <taxon>Halomonas</taxon>
    </lineage>
</organism>
<sequence length="197" mass="21062">MDWKDAVGEVAKYAPAVATALGGPAAGGITAGAADLVTGLLGVENTPAGLVAATQDEEKRAELIRINNEHREKLEQMRLDAEAADAAEKTARLVETQKTMRAELEHDGVYKSGWRPALGWVFAASLGGLAGVMVYAIGREPTLVSDPEFTGMLAWLFVTMGAALGINVRERSKDKARRAGHRPARFMDAISFNNREG</sequence>
<gene>
    <name evidence="3" type="ORF">EKG36_13165</name>
</gene>
<protein>
    <recommendedName>
        <fullName evidence="5">Holin of 3TMs, for gene-transfer release</fullName>
    </recommendedName>
</protein>
<dbReference type="Proteomes" id="UP000267400">
    <property type="component" value="Unassembled WGS sequence"/>
</dbReference>
<evidence type="ECO:0000313" key="3">
    <source>
        <dbReference type="EMBL" id="RTR01952.1"/>
    </source>
</evidence>
<keyword evidence="4" id="KW-1185">Reference proteome</keyword>
<comment type="caution">
    <text evidence="3">The sequence shown here is derived from an EMBL/GenBank/DDBJ whole genome shotgun (WGS) entry which is preliminary data.</text>
</comment>
<proteinExistence type="predicted"/>
<evidence type="ECO:0008006" key="5">
    <source>
        <dbReference type="Google" id="ProtNLM"/>
    </source>
</evidence>
<evidence type="ECO:0000313" key="4">
    <source>
        <dbReference type="Proteomes" id="UP000267400"/>
    </source>
</evidence>
<keyword evidence="2" id="KW-1133">Transmembrane helix</keyword>
<dbReference type="RefSeq" id="WP_126484823.1">
    <property type="nucleotide sequence ID" value="NZ_RXNS01000012.1"/>
</dbReference>
<dbReference type="InterPro" id="IPR021497">
    <property type="entry name" value="GTA_holin_3TM"/>
</dbReference>
<reference evidence="3 4" key="1">
    <citation type="submission" date="2018-12" db="EMBL/GenBank/DDBJ databases">
        <authorList>
            <person name="Yu L."/>
        </authorList>
    </citation>
    <scope>NUCLEOTIDE SEQUENCE [LARGE SCALE GENOMIC DNA]</scope>
    <source>
        <strain evidence="3 4">11S</strain>
    </source>
</reference>
<keyword evidence="1" id="KW-0175">Coiled coil</keyword>
<dbReference type="Pfam" id="PF11351">
    <property type="entry name" value="GTA_holin_3TM"/>
    <property type="match status" value="1"/>
</dbReference>
<dbReference type="EMBL" id="RXNS01000012">
    <property type="protein sequence ID" value="RTR01952.1"/>
    <property type="molecule type" value="Genomic_DNA"/>
</dbReference>
<evidence type="ECO:0000256" key="2">
    <source>
        <dbReference type="SAM" id="Phobius"/>
    </source>
</evidence>
<keyword evidence="2" id="KW-0472">Membrane</keyword>
<accession>A0A431V292</accession>
<dbReference type="AlphaFoldDB" id="A0A431V292"/>
<feature type="coiled-coil region" evidence="1">
    <location>
        <begin position="60"/>
        <end position="87"/>
    </location>
</feature>
<feature type="transmembrane region" description="Helical" evidence="2">
    <location>
        <begin position="149"/>
        <end position="168"/>
    </location>
</feature>
<dbReference type="OrthoDB" id="7366354at2"/>
<feature type="transmembrane region" description="Helical" evidence="2">
    <location>
        <begin position="117"/>
        <end position="137"/>
    </location>
</feature>
<keyword evidence="2" id="KW-0812">Transmembrane</keyword>